<dbReference type="AlphaFoldDB" id="A0A846WXB6"/>
<gene>
    <name evidence="1" type="ORF">HF999_04505</name>
</gene>
<comment type="caution">
    <text evidence="1">The sequence shown here is derived from an EMBL/GenBank/DDBJ whole genome shotgun (WGS) entry which is preliminary data.</text>
</comment>
<proteinExistence type="predicted"/>
<dbReference type="Proteomes" id="UP000582646">
    <property type="component" value="Unassembled WGS sequence"/>
</dbReference>
<protein>
    <submittedName>
        <fullName evidence="1">Uncharacterized protein</fullName>
    </submittedName>
</protein>
<evidence type="ECO:0000313" key="2">
    <source>
        <dbReference type="Proteomes" id="UP000582646"/>
    </source>
</evidence>
<dbReference type="RefSeq" id="WP_168544647.1">
    <property type="nucleotide sequence ID" value="NZ_BAAAKS010000006.1"/>
</dbReference>
<name>A0A846WXB6_9ACTN</name>
<evidence type="ECO:0000313" key="1">
    <source>
        <dbReference type="EMBL" id="NKY17633.1"/>
    </source>
</evidence>
<reference evidence="1 2" key="1">
    <citation type="submission" date="2020-04" db="EMBL/GenBank/DDBJ databases">
        <title>MicrobeNet Type strains.</title>
        <authorList>
            <person name="Nicholson A.C."/>
        </authorList>
    </citation>
    <scope>NUCLEOTIDE SEQUENCE [LARGE SCALE GENOMIC DNA]</scope>
    <source>
        <strain evidence="1 2">DSM 44113</strain>
    </source>
</reference>
<keyword evidence="2" id="KW-1185">Reference proteome</keyword>
<organism evidence="1 2">
    <name type="scientific">Tsukamurella spumae</name>
    <dbReference type="NCBI Taxonomy" id="44753"/>
    <lineage>
        <taxon>Bacteria</taxon>
        <taxon>Bacillati</taxon>
        <taxon>Actinomycetota</taxon>
        <taxon>Actinomycetes</taxon>
        <taxon>Mycobacteriales</taxon>
        <taxon>Tsukamurellaceae</taxon>
        <taxon>Tsukamurella</taxon>
    </lineage>
</organism>
<dbReference type="EMBL" id="JAAXOQ010000004">
    <property type="protein sequence ID" value="NKY17633.1"/>
    <property type="molecule type" value="Genomic_DNA"/>
</dbReference>
<accession>A0A846WXB6</accession>
<sequence length="71" mass="7882">MIEAFNVSFDQRTMRLRLSYSPPRTEIPALTPQHTCDSVNRISPGQCRVVGPDRIDVDLITAILRGTGAAR</sequence>